<protein>
    <submittedName>
        <fullName evidence="7">Chromosome segregation DNA-binding protein</fullName>
    </submittedName>
</protein>
<dbReference type="GO" id="GO:0045881">
    <property type="term" value="P:positive regulation of sporulation resulting in formation of a cellular spore"/>
    <property type="evidence" value="ECO:0007669"/>
    <property type="project" value="TreeGrafter"/>
</dbReference>
<dbReference type="InterPro" id="IPR003115">
    <property type="entry name" value="ParB_N"/>
</dbReference>
<dbReference type="Proteomes" id="UP000236919">
    <property type="component" value="Unassembled WGS sequence"/>
</dbReference>
<dbReference type="InterPro" id="IPR050336">
    <property type="entry name" value="Chromosome_partition/occlusion"/>
</dbReference>
<dbReference type="InterPro" id="IPR004437">
    <property type="entry name" value="ParB/RepB/Spo0J"/>
</dbReference>
<dbReference type="PANTHER" id="PTHR33375:SF1">
    <property type="entry name" value="CHROMOSOME-PARTITIONING PROTEIN PARB-RELATED"/>
    <property type="match status" value="1"/>
</dbReference>
<dbReference type="Pfam" id="PF17762">
    <property type="entry name" value="HTH_ParB"/>
    <property type="match status" value="1"/>
</dbReference>
<dbReference type="InterPro" id="IPR036086">
    <property type="entry name" value="ParB/Sulfiredoxin_sf"/>
</dbReference>
<evidence type="ECO:0000256" key="1">
    <source>
        <dbReference type="ARBA" id="ARBA00006295"/>
    </source>
</evidence>
<gene>
    <name evidence="7" type="ORF">CYD53_13311</name>
</gene>
<keyword evidence="8" id="KW-1185">Reference proteome</keyword>
<dbReference type="Gene3D" id="1.10.10.2830">
    <property type="match status" value="1"/>
</dbReference>
<dbReference type="PANTHER" id="PTHR33375">
    <property type="entry name" value="CHROMOSOME-PARTITIONING PROTEIN PARB-RELATED"/>
    <property type="match status" value="1"/>
</dbReference>
<dbReference type="FunFam" id="3.90.1530.30:FF:000001">
    <property type="entry name" value="Chromosome partitioning protein ParB"/>
    <property type="match status" value="1"/>
</dbReference>
<dbReference type="GO" id="GO:0003677">
    <property type="term" value="F:DNA binding"/>
    <property type="evidence" value="ECO:0007669"/>
    <property type="project" value="UniProtKB-KW"/>
</dbReference>
<evidence type="ECO:0000313" key="7">
    <source>
        <dbReference type="EMBL" id="POR45465.1"/>
    </source>
</evidence>
<dbReference type="OrthoDB" id="9802051at2"/>
<comment type="caution">
    <text evidence="7">The sequence shown here is derived from an EMBL/GenBank/DDBJ whole genome shotgun (WGS) entry which is preliminary data.</text>
</comment>
<dbReference type="SMART" id="SM00470">
    <property type="entry name" value="ParB"/>
    <property type="match status" value="1"/>
</dbReference>
<name>A0A2S4LST0_9HYPH</name>
<dbReference type="GO" id="GO:0007059">
    <property type="term" value="P:chromosome segregation"/>
    <property type="evidence" value="ECO:0007669"/>
    <property type="project" value="UniProtKB-KW"/>
</dbReference>
<evidence type="ECO:0000256" key="4">
    <source>
        <dbReference type="ARBA" id="ARBA00025472"/>
    </source>
</evidence>
<dbReference type="Pfam" id="PF23552">
    <property type="entry name" value="ParB_C"/>
    <property type="match status" value="1"/>
</dbReference>
<dbReference type="CDD" id="cd16393">
    <property type="entry name" value="SPO0J_N"/>
    <property type="match status" value="1"/>
</dbReference>
<keyword evidence="2" id="KW-0159">Chromosome partition</keyword>
<dbReference type="NCBIfam" id="TIGR00180">
    <property type="entry name" value="parB_part"/>
    <property type="match status" value="1"/>
</dbReference>
<feature type="domain" description="ParB-like N-terminal" evidence="6">
    <location>
        <begin position="35"/>
        <end position="127"/>
    </location>
</feature>
<dbReference type="GO" id="GO:0005694">
    <property type="term" value="C:chromosome"/>
    <property type="evidence" value="ECO:0007669"/>
    <property type="project" value="TreeGrafter"/>
</dbReference>
<evidence type="ECO:0000313" key="8">
    <source>
        <dbReference type="Proteomes" id="UP000236919"/>
    </source>
</evidence>
<dbReference type="Gene3D" id="3.90.1530.30">
    <property type="match status" value="1"/>
</dbReference>
<evidence type="ECO:0000259" key="6">
    <source>
        <dbReference type="SMART" id="SM00470"/>
    </source>
</evidence>
<reference evidence="7 8" key="1">
    <citation type="submission" date="2018-01" db="EMBL/GenBank/DDBJ databases">
        <title>Genomic Encyclopedia of Type Strains, Phase III (KMG-III): the genomes of soil and plant-associated and newly described type strains.</title>
        <authorList>
            <person name="Whitman W."/>
        </authorList>
    </citation>
    <scope>NUCLEOTIDE SEQUENCE [LARGE SCALE GENOMIC DNA]</scope>
    <source>
        <strain evidence="7 8">1131</strain>
    </source>
</reference>
<accession>A0A2S4LST0</accession>
<sequence length="293" mass="32347">MAEEQGRSRLGRGLAALIGDVGEEIGAIDRARGQRRVPVEFLRPSARNPRRSFGEDDLEELTASVRERGILQPIIVRSLPNMLDAYEIIAGERRWRAAQRAGLHDVPVILVEADDREALEIAIVENVQRTDLNAIEEAAGYERLIAEFNYTQNDLARVIGKSRSHVANTLRLSKLPESVRKMVSEGAVSAGHARALLSVSDPELMAHKIIDEGLSVRDIERIVQDESRGESNKSAPGKPKIDKDPDTRAVERALEEALGLSVSIQHRASGAGEMKIGYKTLEQLEALCRRLKA</sequence>
<dbReference type="SUPFAM" id="SSF110849">
    <property type="entry name" value="ParB/Sulfiredoxin"/>
    <property type="match status" value="1"/>
</dbReference>
<dbReference type="Pfam" id="PF02195">
    <property type="entry name" value="ParB_N"/>
    <property type="match status" value="1"/>
</dbReference>
<evidence type="ECO:0000256" key="5">
    <source>
        <dbReference type="SAM" id="MobiDB-lite"/>
    </source>
</evidence>
<dbReference type="FunFam" id="1.10.10.2830:FF:000001">
    <property type="entry name" value="Chromosome partitioning protein ParB"/>
    <property type="match status" value="1"/>
</dbReference>
<evidence type="ECO:0000256" key="2">
    <source>
        <dbReference type="ARBA" id="ARBA00022829"/>
    </source>
</evidence>
<dbReference type="RefSeq" id="WP_103721488.1">
    <property type="nucleotide sequence ID" value="NZ_PQFZ01000033.1"/>
</dbReference>
<comment type="similarity">
    <text evidence="1">Belongs to the ParB family.</text>
</comment>
<keyword evidence="3 7" id="KW-0238">DNA-binding</keyword>
<dbReference type="InterPro" id="IPR057240">
    <property type="entry name" value="ParB_dimer_C"/>
</dbReference>
<comment type="function">
    <text evidence="4">Involved in chromosome partition. Localize to both poles of the predivisional cell following completion of DNA replication. Binds to the DNA origin of replication.</text>
</comment>
<evidence type="ECO:0000256" key="3">
    <source>
        <dbReference type="ARBA" id="ARBA00023125"/>
    </source>
</evidence>
<dbReference type="AlphaFoldDB" id="A0A2S4LST0"/>
<dbReference type="EMBL" id="PQFZ01000033">
    <property type="protein sequence ID" value="POR45465.1"/>
    <property type="molecule type" value="Genomic_DNA"/>
</dbReference>
<organism evidence="7 8">
    <name type="scientific">Bosea psychrotolerans</name>
    <dbReference type="NCBI Taxonomy" id="1871628"/>
    <lineage>
        <taxon>Bacteria</taxon>
        <taxon>Pseudomonadati</taxon>
        <taxon>Pseudomonadota</taxon>
        <taxon>Alphaproteobacteria</taxon>
        <taxon>Hyphomicrobiales</taxon>
        <taxon>Boseaceae</taxon>
        <taxon>Bosea</taxon>
    </lineage>
</organism>
<dbReference type="InterPro" id="IPR041468">
    <property type="entry name" value="HTH_ParB/Spo0J"/>
</dbReference>
<proteinExistence type="inferred from homology"/>
<feature type="region of interest" description="Disordered" evidence="5">
    <location>
        <begin position="225"/>
        <end position="247"/>
    </location>
</feature>